<dbReference type="RefSeq" id="XP_005717338.1">
    <property type="nucleotide sequence ID" value="XM_005717281.1"/>
</dbReference>
<proteinExistence type="predicted"/>
<dbReference type="GeneID" id="17325049"/>
<evidence type="ECO:0000313" key="4">
    <source>
        <dbReference type="Proteomes" id="UP000012073"/>
    </source>
</evidence>
<organism evidence="3 4">
    <name type="scientific">Chondrus crispus</name>
    <name type="common">Carrageen Irish moss</name>
    <name type="synonym">Polymorpha crispa</name>
    <dbReference type="NCBI Taxonomy" id="2769"/>
    <lineage>
        <taxon>Eukaryota</taxon>
        <taxon>Rhodophyta</taxon>
        <taxon>Florideophyceae</taxon>
        <taxon>Rhodymeniophycidae</taxon>
        <taxon>Gigartinales</taxon>
        <taxon>Gigartinaceae</taxon>
        <taxon>Chondrus</taxon>
    </lineage>
</organism>
<sequence length="282" mass="31038">MRVMHRQYLAILFNTYKQEIDDEAMNLERLQEIDGSIRFAEAEGVDIPIVTASDGDETKVLKASKSRRFFSQVNATLPFGRAALRAAQPVFKSCMAVQVRLWNSRDLFANGIKEDAVAEIWSEQVRIINWLSLAIILGVAVFILGLLRLLLKPVATAEIAALFVRDAVGAQLDRPGAQTGGNERSRFLPHRRPRSGMQVTGMEPSQDRITGDSFSVPMSSYSSVPVDMGEVHRMDGAGLRGTSGDYIFRSAGISHHRRMAQSSADTSMEMDGLNGGVSGNHR</sequence>
<evidence type="ECO:0000313" key="3">
    <source>
        <dbReference type="EMBL" id="CDF77554.1"/>
    </source>
</evidence>
<dbReference type="EMBL" id="HG001843">
    <property type="protein sequence ID" value="CDF77554.1"/>
    <property type="molecule type" value="Genomic_DNA"/>
</dbReference>
<feature type="region of interest" description="Disordered" evidence="1">
    <location>
        <begin position="174"/>
        <end position="214"/>
    </location>
</feature>
<protein>
    <submittedName>
        <fullName evidence="3">Uncharacterized protein</fullName>
    </submittedName>
</protein>
<evidence type="ECO:0000256" key="2">
    <source>
        <dbReference type="SAM" id="Phobius"/>
    </source>
</evidence>
<evidence type="ECO:0000256" key="1">
    <source>
        <dbReference type="SAM" id="MobiDB-lite"/>
    </source>
</evidence>
<keyword evidence="2" id="KW-0472">Membrane</keyword>
<reference evidence="4" key="1">
    <citation type="journal article" date="2013" name="Proc. Natl. Acad. Sci. U.S.A.">
        <title>Genome structure and metabolic features in the red seaweed Chondrus crispus shed light on evolution of the Archaeplastida.</title>
        <authorList>
            <person name="Collen J."/>
            <person name="Porcel B."/>
            <person name="Carre W."/>
            <person name="Ball S.G."/>
            <person name="Chaparro C."/>
            <person name="Tonon T."/>
            <person name="Barbeyron T."/>
            <person name="Michel G."/>
            <person name="Noel B."/>
            <person name="Valentin K."/>
            <person name="Elias M."/>
            <person name="Artiguenave F."/>
            <person name="Arun A."/>
            <person name="Aury J.M."/>
            <person name="Barbosa-Neto J.F."/>
            <person name="Bothwell J.H."/>
            <person name="Bouget F.Y."/>
            <person name="Brillet L."/>
            <person name="Cabello-Hurtado F."/>
            <person name="Capella-Gutierrez S."/>
            <person name="Charrier B."/>
            <person name="Cladiere L."/>
            <person name="Cock J.M."/>
            <person name="Coelho S.M."/>
            <person name="Colleoni C."/>
            <person name="Czjzek M."/>
            <person name="Da Silva C."/>
            <person name="Delage L."/>
            <person name="Denoeud F."/>
            <person name="Deschamps P."/>
            <person name="Dittami S.M."/>
            <person name="Gabaldon T."/>
            <person name="Gachon C.M."/>
            <person name="Groisillier A."/>
            <person name="Herve C."/>
            <person name="Jabbari K."/>
            <person name="Katinka M."/>
            <person name="Kloareg B."/>
            <person name="Kowalczyk N."/>
            <person name="Labadie K."/>
            <person name="Leblanc C."/>
            <person name="Lopez P.J."/>
            <person name="McLachlan D.H."/>
            <person name="Meslet-Cladiere L."/>
            <person name="Moustafa A."/>
            <person name="Nehr Z."/>
            <person name="Nyvall Collen P."/>
            <person name="Panaud O."/>
            <person name="Partensky F."/>
            <person name="Poulain J."/>
            <person name="Rensing S.A."/>
            <person name="Rousvoal S."/>
            <person name="Samson G."/>
            <person name="Symeonidi A."/>
            <person name="Weissenbach J."/>
            <person name="Zambounis A."/>
            <person name="Wincker P."/>
            <person name="Boyen C."/>
        </authorList>
    </citation>
    <scope>NUCLEOTIDE SEQUENCE [LARGE SCALE GENOMIC DNA]</scope>
    <source>
        <strain evidence="4">cv. Stackhouse</strain>
    </source>
</reference>
<keyword evidence="2" id="KW-1133">Transmembrane helix</keyword>
<dbReference type="AlphaFoldDB" id="S0F3M9"/>
<dbReference type="Gramene" id="CDF77554">
    <property type="protein sequence ID" value="CDF77554"/>
    <property type="gene ID" value="CHC_T00005412001"/>
</dbReference>
<feature type="transmembrane region" description="Helical" evidence="2">
    <location>
        <begin position="130"/>
        <end position="151"/>
    </location>
</feature>
<accession>S0F3M9</accession>
<name>S0F3M9_CHOCR</name>
<keyword evidence="2" id="KW-0812">Transmembrane</keyword>
<feature type="compositionally biased region" description="Gly residues" evidence="1">
    <location>
        <begin position="273"/>
        <end position="282"/>
    </location>
</feature>
<feature type="region of interest" description="Disordered" evidence="1">
    <location>
        <begin position="260"/>
        <end position="282"/>
    </location>
</feature>
<dbReference type="Proteomes" id="UP000012073">
    <property type="component" value="Unassembled WGS sequence"/>
</dbReference>
<dbReference type="PhylomeDB" id="S0F3M9"/>
<keyword evidence="4" id="KW-1185">Reference proteome</keyword>
<gene>
    <name evidence="3" type="ORF">CHC_T00005412001</name>
</gene>
<dbReference type="KEGG" id="ccp:CHC_T00005412001"/>